<name>A0A401J307_SPHXE</name>
<evidence type="ECO:0000259" key="1">
    <source>
        <dbReference type="Pfam" id="PF12680"/>
    </source>
</evidence>
<dbReference type="Proteomes" id="UP000290975">
    <property type="component" value="Unassembled WGS sequence"/>
</dbReference>
<dbReference type="InterPro" id="IPR032710">
    <property type="entry name" value="NTF2-like_dom_sf"/>
</dbReference>
<dbReference type="InterPro" id="IPR037401">
    <property type="entry name" value="SnoaL-like"/>
</dbReference>
<proteinExistence type="predicted"/>
<feature type="domain" description="SnoaL-like" evidence="1">
    <location>
        <begin position="9"/>
        <end position="110"/>
    </location>
</feature>
<organism evidence="2 3">
    <name type="scientific">Sphingobium xenophagum</name>
    <dbReference type="NCBI Taxonomy" id="121428"/>
    <lineage>
        <taxon>Bacteria</taxon>
        <taxon>Pseudomonadati</taxon>
        <taxon>Pseudomonadota</taxon>
        <taxon>Alphaproteobacteria</taxon>
        <taxon>Sphingomonadales</taxon>
        <taxon>Sphingomonadaceae</taxon>
        <taxon>Sphingobium</taxon>
    </lineage>
</organism>
<evidence type="ECO:0000313" key="2">
    <source>
        <dbReference type="EMBL" id="GBH31021.1"/>
    </source>
</evidence>
<evidence type="ECO:0000313" key="3">
    <source>
        <dbReference type="Proteomes" id="UP000290975"/>
    </source>
</evidence>
<dbReference type="STRING" id="1192759.GCA_000277525_00938"/>
<dbReference type="RefSeq" id="WP_157784779.1">
    <property type="nucleotide sequence ID" value="NZ_BBQY01000012.1"/>
</dbReference>
<protein>
    <recommendedName>
        <fullName evidence="1">SnoaL-like domain-containing protein</fullName>
    </recommendedName>
</protein>
<dbReference type="Pfam" id="PF12680">
    <property type="entry name" value="SnoaL_2"/>
    <property type="match status" value="1"/>
</dbReference>
<dbReference type="EMBL" id="BBQY01000012">
    <property type="protein sequence ID" value="GBH31021.1"/>
    <property type="molecule type" value="Genomic_DNA"/>
</dbReference>
<reference evidence="2 3" key="1">
    <citation type="submission" date="2014-12" db="EMBL/GenBank/DDBJ databases">
        <title>Whole genome sequencing of Sphingobium xenophagum OW59.</title>
        <authorList>
            <person name="Ohta Y."/>
            <person name="Nishi S."/>
            <person name="Hatada Y."/>
        </authorList>
    </citation>
    <scope>NUCLEOTIDE SEQUENCE [LARGE SCALE GENOMIC DNA]</scope>
    <source>
        <strain evidence="2 3">OW59</strain>
    </source>
</reference>
<gene>
    <name evidence="2" type="ORF">MBESOW_P2281</name>
</gene>
<dbReference type="AlphaFoldDB" id="A0A401J307"/>
<comment type="caution">
    <text evidence="2">The sequence shown here is derived from an EMBL/GenBank/DDBJ whole genome shotgun (WGS) entry which is preliminary data.</text>
</comment>
<dbReference type="SUPFAM" id="SSF54427">
    <property type="entry name" value="NTF2-like"/>
    <property type="match status" value="1"/>
</dbReference>
<dbReference type="Gene3D" id="3.10.450.50">
    <property type="match status" value="1"/>
</dbReference>
<accession>A0A401J307</accession>
<keyword evidence="3" id="KW-1185">Reference proteome</keyword>
<sequence>MSDLNAHTTAFMSTFNDGDYDKMLGLLSPDCVYMDPNGIEHKGVDAIGASLKSIFDGTLGSVQYTVSSTMLDEASDRALVAWTMMMTAADGQQSCVDGLDILDFRDGKLISKNAFCKANGLAIRSVK</sequence>